<keyword evidence="5" id="KW-0732">Signal</keyword>
<evidence type="ECO:0000313" key="7">
    <source>
        <dbReference type="Proteomes" id="UP000284403"/>
    </source>
</evidence>
<feature type="transmembrane region" description="Helical" evidence="4">
    <location>
        <begin position="515"/>
        <end position="537"/>
    </location>
</feature>
<keyword evidence="4" id="KW-0472">Membrane</keyword>
<evidence type="ECO:0000256" key="2">
    <source>
        <dbReference type="ARBA" id="ARBA00022679"/>
    </source>
</evidence>
<comment type="caution">
    <text evidence="6">The sequence shown here is derived from an EMBL/GenBank/DDBJ whole genome shotgun (WGS) entry which is preliminary data.</text>
</comment>
<gene>
    <name evidence="6" type="ORF">Tco025E_05653</name>
</gene>
<protein>
    <submittedName>
        <fullName evidence="6">Putative UDP-glucoronosyl and UDP-glucosyl transferase</fullName>
        <ecNumber evidence="6">2.4.1.-</ecNumber>
    </submittedName>
</protein>
<evidence type="ECO:0000313" key="6">
    <source>
        <dbReference type="EMBL" id="RNF14995.1"/>
    </source>
</evidence>
<dbReference type="RefSeq" id="XP_029227340.1">
    <property type="nucleotide sequence ID" value="XM_029372546.1"/>
</dbReference>
<reference evidence="6 7" key="1">
    <citation type="journal article" date="2018" name="BMC Genomics">
        <title>Genomic comparison of Trypanosoma conorhini and Trypanosoma rangeli to Trypanosoma cruzi strains of high and low virulence.</title>
        <authorList>
            <person name="Bradwell K.R."/>
            <person name="Koparde V.N."/>
            <person name="Matveyev A.V."/>
            <person name="Serrano M.G."/>
            <person name="Alves J.M."/>
            <person name="Parikh H."/>
            <person name="Huang B."/>
            <person name="Lee V."/>
            <person name="Espinosa-Alvarez O."/>
            <person name="Ortiz P.A."/>
            <person name="Costa-Martins A.G."/>
            <person name="Teixeira M.M."/>
            <person name="Buck G.A."/>
        </authorList>
    </citation>
    <scope>NUCLEOTIDE SEQUENCE [LARGE SCALE GENOMIC DNA]</scope>
    <source>
        <strain evidence="6 7">025E</strain>
    </source>
</reference>
<dbReference type="InterPro" id="IPR050271">
    <property type="entry name" value="UDP-glycosyltransferase"/>
</dbReference>
<dbReference type="AlphaFoldDB" id="A0A422PBB3"/>
<dbReference type="EC" id="2.4.1.-" evidence="6"/>
<keyword evidence="1 6" id="KW-0328">Glycosyltransferase</keyword>
<keyword evidence="2 6" id="KW-0808">Transferase</keyword>
<feature type="region of interest" description="Disordered" evidence="3">
    <location>
        <begin position="547"/>
        <end position="572"/>
    </location>
</feature>
<evidence type="ECO:0000256" key="3">
    <source>
        <dbReference type="SAM" id="MobiDB-lite"/>
    </source>
</evidence>
<evidence type="ECO:0000256" key="1">
    <source>
        <dbReference type="ARBA" id="ARBA00022676"/>
    </source>
</evidence>
<dbReference type="SUPFAM" id="SSF53756">
    <property type="entry name" value="UDP-Glycosyltransferase/glycogen phosphorylase"/>
    <property type="match status" value="1"/>
</dbReference>
<dbReference type="Pfam" id="PF00201">
    <property type="entry name" value="UDPGT"/>
    <property type="match status" value="1"/>
</dbReference>
<dbReference type="EMBL" id="MKKU01000342">
    <property type="protein sequence ID" value="RNF14995.1"/>
    <property type="molecule type" value="Genomic_DNA"/>
</dbReference>
<keyword evidence="4" id="KW-0812">Transmembrane</keyword>
<name>A0A422PBB3_9TRYP</name>
<organism evidence="6 7">
    <name type="scientific">Trypanosoma conorhini</name>
    <dbReference type="NCBI Taxonomy" id="83891"/>
    <lineage>
        <taxon>Eukaryota</taxon>
        <taxon>Discoba</taxon>
        <taxon>Euglenozoa</taxon>
        <taxon>Kinetoplastea</taxon>
        <taxon>Metakinetoplastina</taxon>
        <taxon>Trypanosomatida</taxon>
        <taxon>Trypanosomatidae</taxon>
        <taxon>Trypanosoma</taxon>
    </lineage>
</organism>
<feature type="signal peptide" evidence="5">
    <location>
        <begin position="1"/>
        <end position="27"/>
    </location>
</feature>
<proteinExistence type="predicted"/>
<dbReference type="CDD" id="cd03784">
    <property type="entry name" value="GT1_Gtf-like"/>
    <property type="match status" value="1"/>
</dbReference>
<accession>A0A422PBB3</accession>
<dbReference type="Proteomes" id="UP000284403">
    <property type="component" value="Unassembled WGS sequence"/>
</dbReference>
<dbReference type="PANTHER" id="PTHR48043:SF145">
    <property type="entry name" value="FI06409P-RELATED"/>
    <property type="match status" value="1"/>
</dbReference>
<dbReference type="InterPro" id="IPR002213">
    <property type="entry name" value="UDP_glucos_trans"/>
</dbReference>
<evidence type="ECO:0000256" key="4">
    <source>
        <dbReference type="SAM" id="Phobius"/>
    </source>
</evidence>
<evidence type="ECO:0000256" key="5">
    <source>
        <dbReference type="SAM" id="SignalP"/>
    </source>
</evidence>
<dbReference type="GO" id="GO:0008194">
    <property type="term" value="F:UDP-glycosyltransferase activity"/>
    <property type="evidence" value="ECO:0007669"/>
    <property type="project" value="InterPro"/>
</dbReference>
<dbReference type="PANTHER" id="PTHR48043">
    <property type="entry name" value="EG:EG0003.4 PROTEIN-RELATED"/>
    <property type="match status" value="1"/>
</dbReference>
<keyword evidence="7" id="KW-1185">Reference proteome</keyword>
<keyword evidence="4" id="KW-1133">Transmembrane helix</keyword>
<dbReference type="Gene3D" id="3.40.50.2000">
    <property type="entry name" value="Glycogen Phosphorylase B"/>
    <property type="match status" value="2"/>
</dbReference>
<sequence>MTAGLLTWGCVWYWLTLLVLLAGGCTSMAAASFLDAAALNDSSMHVGIMCIPLYGHWKPLWAIGEAFTRRGHHVTYFSEEPRWCEEIVRYGGDRAACIDMPSRGVFRDAAFFEKLSRADSVFLTFADLWNESFRHHELQLGGYLAAAQRVHARRPLSVLLSDAATFVGGSVARALDVPSVLFFPLTTMLPLGFFNRLPLMGTGWPAQMSSWQRLQNFLLRGMLVGLADSLHRVNDGRALYKIPPLRNGYELGGWYDTVLAPTIWGFDIPQELCPNFHPLGLLSFDEDRTPFMEKELAAFLRRCPQGAVYVNFGTLVSLHRRQADRLASALRQLPYCVVWKLTDAQRERLCQGELGEMEGRTHLRPYFASSLKIMKHAKVVAFVSHCGDRSVHEALESQLPIVGIPFFADQSDVCQRLQEAGVGRCVGHKDRFTSDAVSGAIQWVVQNADQAKANMRRLLQVSRFLGGAERAVDIIESRYHNHLLGRNESLERCAVFNDESGVEAQPLRIEQLDVFLVWIIAFVSLWLIVFACTAKLSSRLAQAMRPKQASLAKRGPRFTVSPRATQPEKKAE</sequence>
<dbReference type="GeneID" id="40319264"/>
<feature type="chain" id="PRO_5019469141" evidence="5">
    <location>
        <begin position="28"/>
        <end position="572"/>
    </location>
</feature>
<dbReference type="OrthoDB" id="5835829at2759"/>